<feature type="compositionally biased region" description="Basic and acidic residues" evidence="2">
    <location>
        <begin position="15"/>
        <end position="36"/>
    </location>
</feature>
<sequence length="132" mass="15017">MSSMGSAGTQIVADLQEHDRRGAEQGQNDEQRDANGLHHQALVHLLTASVRQEETNRNVDATLARHGNSLQQIVGLMQQMHGLHQQLQQEVRQNHQQQQQQHQELQQQVVQQHQEIMQELRRLQGPAVPPGQ</sequence>
<protein>
    <submittedName>
        <fullName evidence="3">Uncharacterized protein</fullName>
    </submittedName>
</protein>
<gene>
    <name evidence="3" type="ORF">GPECTOR_31g364</name>
</gene>
<keyword evidence="4" id="KW-1185">Reference proteome</keyword>
<evidence type="ECO:0000313" key="3">
    <source>
        <dbReference type="EMBL" id="KXZ48000.1"/>
    </source>
</evidence>
<dbReference type="Proteomes" id="UP000075714">
    <property type="component" value="Unassembled WGS sequence"/>
</dbReference>
<evidence type="ECO:0000256" key="1">
    <source>
        <dbReference type="SAM" id="Coils"/>
    </source>
</evidence>
<evidence type="ECO:0000313" key="4">
    <source>
        <dbReference type="Proteomes" id="UP000075714"/>
    </source>
</evidence>
<dbReference type="AlphaFoldDB" id="A0A150GF98"/>
<reference evidence="4" key="1">
    <citation type="journal article" date="2016" name="Nat. Commun.">
        <title>The Gonium pectorale genome demonstrates co-option of cell cycle regulation during the evolution of multicellularity.</title>
        <authorList>
            <person name="Hanschen E.R."/>
            <person name="Marriage T.N."/>
            <person name="Ferris P.J."/>
            <person name="Hamaji T."/>
            <person name="Toyoda A."/>
            <person name="Fujiyama A."/>
            <person name="Neme R."/>
            <person name="Noguchi H."/>
            <person name="Minakuchi Y."/>
            <person name="Suzuki M."/>
            <person name="Kawai-Toyooka H."/>
            <person name="Smith D.R."/>
            <person name="Sparks H."/>
            <person name="Anderson J."/>
            <person name="Bakaric R."/>
            <person name="Luria V."/>
            <person name="Karger A."/>
            <person name="Kirschner M.W."/>
            <person name="Durand P.M."/>
            <person name="Michod R.E."/>
            <person name="Nozaki H."/>
            <person name="Olson B.J."/>
        </authorList>
    </citation>
    <scope>NUCLEOTIDE SEQUENCE [LARGE SCALE GENOMIC DNA]</scope>
    <source>
        <strain evidence="4">NIES-2863</strain>
    </source>
</reference>
<proteinExistence type="predicted"/>
<evidence type="ECO:0000256" key="2">
    <source>
        <dbReference type="SAM" id="MobiDB-lite"/>
    </source>
</evidence>
<comment type="caution">
    <text evidence="3">The sequence shown here is derived from an EMBL/GenBank/DDBJ whole genome shotgun (WGS) entry which is preliminary data.</text>
</comment>
<keyword evidence="1" id="KW-0175">Coiled coil</keyword>
<feature type="region of interest" description="Disordered" evidence="2">
    <location>
        <begin position="1"/>
        <end position="38"/>
    </location>
</feature>
<accession>A0A150GF98</accession>
<feature type="coiled-coil region" evidence="1">
    <location>
        <begin position="88"/>
        <end position="122"/>
    </location>
</feature>
<dbReference type="EMBL" id="LSYV01000032">
    <property type="protein sequence ID" value="KXZ48000.1"/>
    <property type="molecule type" value="Genomic_DNA"/>
</dbReference>
<name>A0A150GF98_GONPE</name>
<organism evidence="3 4">
    <name type="scientific">Gonium pectorale</name>
    <name type="common">Green alga</name>
    <dbReference type="NCBI Taxonomy" id="33097"/>
    <lineage>
        <taxon>Eukaryota</taxon>
        <taxon>Viridiplantae</taxon>
        <taxon>Chlorophyta</taxon>
        <taxon>core chlorophytes</taxon>
        <taxon>Chlorophyceae</taxon>
        <taxon>CS clade</taxon>
        <taxon>Chlamydomonadales</taxon>
        <taxon>Volvocaceae</taxon>
        <taxon>Gonium</taxon>
    </lineage>
</organism>